<dbReference type="Proteomes" id="UP000184386">
    <property type="component" value="Unassembled WGS sequence"/>
</dbReference>
<evidence type="ECO:0000313" key="2">
    <source>
        <dbReference type="Proteomes" id="UP000184386"/>
    </source>
</evidence>
<dbReference type="OrthoDB" id="2652925at2"/>
<accession>A0A1M6LZV9</accession>
<reference evidence="1 2" key="1">
    <citation type="submission" date="2016-11" db="EMBL/GenBank/DDBJ databases">
        <authorList>
            <person name="Jaros S."/>
            <person name="Januszkiewicz K."/>
            <person name="Wedrychowicz H."/>
        </authorList>
    </citation>
    <scope>NUCLEOTIDE SEQUENCE [LARGE SCALE GENOMIC DNA]</scope>
    <source>
        <strain evidence="1 2">DSM 15929</strain>
    </source>
</reference>
<dbReference type="RefSeq" id="WP_073273158.1">
    <property type="nucleotide sequence ID" value="NZ_FRAC01000007.1"/>
</dbReference>
<proteinExistence type="predicted"/>
<keyword evidence="2" id="KW-1185">Reference proteome</keyword>
<name>A0A1M6LZV9_9FIRM</name>
<dbReference type="EMBL" id="FRAC01000007">
    <property type="protein sequence ID" value="SHJ76685.1"/>
    <property type="molecule type" value="Genomic_DNA"/>
</dbReference>
<dbReference type="AlphaFoldDB" id="A0A1M6LZV9"/>
<gene>
    <name evidence="1" type="ORF">SAMN02745136_00779</name>
</gene>
<evidence type="ECO:0000313" key="1">
    <source>
        <dbReference type="EMBL" id="SHJ76685.1"/>
    </source>
</evidence>
<protein>
    <submittedName>
        <fullName evidence="1">Uncharacterized protein</fullName>
    </submittedName>
</protein>
<sequence length="101" mass="12247">MEKMINFDFKDIDFKGGIIRYDSYYLSLEEDMLAVDYPHGFFIDAGWYQDLFKIYVIRDCAWDVPENVYEAHNDKEFYEKLLEAIKFTCEEYPKYKSNMCI</sequence>
<organism evidence="1 2">
    <name type="scientific">Anaerocolumna jejuensis DSM 15929</name>
    <dbReference type="NCBI Taxonomy" id="1121322"/>
    <lineage>
        <taxon>Bacteria</taxon>
        <taxon>Bacillati</taxon>
        <taxon>Bacillota</taxon>
        <taxon>Clostridia</taxon>
        <taxon>Lachnospirales</taxon>
        <taxon>Lachnospiraceae</taxon>
        <taxon>Anaerocolumna</taxon>
    </lineage>
</organism>